<protein>
    <submittedName>
        <fullName evidence="1">RidA family protein</fullName>
    </submittedName>
</protein>
<dbReference type="Proteomes" id="UP000721844">
    <property type="component" value="Unassembled WGS sequence"/>
</dbReference>
<dbReference type="InterPro" id="IPR006175">
    <property type="entry name" value="YjgF/YER057c/UK114"/>
</dbReference>
<name>A0A963Z4S7_9PROT</name>
<evidence type="ECO:0000313" key="2">
    <source>
        <dbReference type="Proteomes" id="UP000721844"/>
    </source>
</evidence>
<dbReference type="SUPFAM" id="SSF55298">
    <property type="entry name" value="YjgF-like"/>
    <property type="match status" value="1"/>
</dbReference>
<dbReference type="Gene3D" id="3.30.1330.40">
    <property type="entry name" value="RutC-like"/>
    <property type="match status" value="1"/>
</dbReference>
<keyword evidence="2" id="KW-1185">Reference proteome</keyword>
<comment type="caution">
    <text evidence="1">The sequence shown here is derived from an EMBL/GenBank/DDBJ whole genome shotgun (WGS) entry which is preliminary data.</text>
</comment>
<dbReference type="CDD" id="cd06154">
    <property type="entry name" value="YjgF_YER057c_UK114_like_6"/>
    <property type="match status" value="1"/>
</dbReference>
<dbReference type="Pfam" id="PF01042">
    <property type="entry name" value="Ribonuc_L-PSP"/>
    <property type="match status" value="1"/>
</dbReference>
<evidence type="ECO:0000313" key="1">
    <source>
        <dbReference type="EMBL" id="MCB8881907.1"/>
    </source>
</evidence>
<organism evidence="1 2">
    <name type="scientific">Acidisoma cellulosilyticum</name>
    <dbReference type="NCBI Taxonomy" id="2802395"/>
    <lineage>
        <taxon>Bacteria</taxon>
        <taxon>Pseudomonadati</taxon>
        <taxon>Pseudomonadota</taxon>
        <taxon>Alphaproteobacteria</taxon>
        <taxon>Acetobacterales</taxon>
        <taxon>Acidocellaceae</taxon>
        <taxon>Acidisoma</taxon>
    </lineage>
</organism>
<dbReference type="AlphaFoldDB" id="A0A963Z4S7"/>
<dbReference type="PANTHER" id="PTHR43857:SF1">
    <property type="entry name" value="YJGH FAMILY PROTEIN"/>
    <property type="match status" value="1"/>
</dbReference>
<dbReference type="InterPro" id="IPR035959">
    <property type="entry name" value="RutC-like_sf"/>
</dbReference>
<sequence length="132" mass="13948">MTRQTIATGSRYEELMGYSRAVLAQGTIYVSGCSGLPPDIDTAGPGDAAAQLAYAVTKVSRILEQAGATLADVVRTRLYLTDDADWDALIAAHGRAFGAVRPACTMVQVSRLIDTRMKIELEVTAIAGVSAE</sequence>
<accession>A0A963Z4S7</accession>
<proteinExistence type="predicted"/>
<reference evidence="1 2" key="1">
    <citation type="journal article" date="2021" name="Microorganisms">
        <title>Acidisoma silvae sp. nov. and Acidisomacellulosilytica sp. nov., Two Acidophilic Bacteria Isolated from Decaying Wood, Hydrolyzing Cellulose and Producing Poly-3-hydroxybutyrate.</title>
        <authorList>
            <person name="Mieszkin S."/>
            <person name="Pouder E."/>
            <person name="Uroz S."/>
            <person name="Simon-Colin C."/>
            <person name="Alain K."/>
        </authorList>
    </citation>
    <scope>NUCLEOTIDE SEQUENCE [LARGE SCALE GENOMIC DNA]</scope>
    <source>
        <strain evidence="1 2">HW T5.17</strain>
    </source>
</reference>
<gene>
    <name evidence="1" type="ORF">ACELLULO517_16810</name>
</gene>
<dbReference type="EMBL" id="JAESVA010000005">
    <property type="protein sequence ID" value="MCB8881907.1"/>
    <property type="molecule type" value="Genomic_DNA"/>
</dbReference>
<dbReference type="PANTHER" id="PTHR43857">
    <property type="entry name" value="BLR7761 PROTEIN"/>
    <property type="match status" value="1"/>
</dbReference>
<dbReference type="RefSeq" id="WP_227308561.1">
    <property type="nucleotide sequence ID" value="NZ_JAESVA010000005.1"/>
</dbReference>